<proteinExistence type="predicted"/>
<gene>
    <name evidence="2" type="ORF">PV05_02375</name>
</gene>
<dbReference type="EMBL" id="KN847318">
    <property type="protein sequence ID" value="KIW57817.1"/>
    <property type="molecule type" value="Genomic_DNA"/>
</dbReference>
<dbReference type="OrthoDB" id="4146997at2759"/>
<name>A0A0D2D649_9EURO</name>
<accession>A0A0D2D649</accession>
<keyword evidence="3" id="KW-1185">Reference proteome</keyword>
<keyword evidence="1" id="KW-0812">Transmembrane</keyword>
<dbReference type="RefSeq" id="XP_013318401.1">
    <property type="nucleotide sequence ID" value="XM_013462947.1"/>
</dbReference>
<dbReference type="Proteomes" id="UP000054342">
    <property type="component" value="Unassembled WGS sequence"/>
</dbReference>
<sequence>MDSMFPLQVSCLHNLSSDLDVQLKTNVSRSIPDMNASSGSMTSAEAAGAPPLEDASNWMLRSLDRPFETWQSTALFVVLIAAFAGVTIFLGIRYIEALRFNQRECCDALLSLEPHRPRNDGQDDGIYWGDESWGTGNTQMPAEQETDIRRRTRPRDIQLNIIEIGEVREGKIAQRRASNPRNVANLEILSAT</sequence>
<feature type="transmembrane region" description="Helical" evidence="1">
    <location>
        <begin position="74"/>
        <end position="95"/>
    </location>
</feature>
<dbReference type="AlphaFoldDB" id="A0A0D2D649"/>
<evidence type="ECO:0000313" key="3">
    <source>
        <dbReference type="Proteomes" id="UP000054342"/>
    </source>
</evidence>
<keyword evidence="1" id="KW-0472">Membrane</keyword>
<protein>
    <submittedName>
        <fullName evidence="2">Uncharacterized protein</fullName>
    </submittedName>
</protein>
<dbReference type="GeneID" id="25324283"/>
<keyword evidence="1" id="KW-1133">Transmembrane helix</keyword>
<evidence type="ECO:0000256" key="1">
    <source>
        <dbReference type="SAM" id="Phobius"/>
    </source>
</evidence>
<dbReference type="HOGENOM" id="CLU_1415182_0_0_1"/>
<evidence type="ECO:0000313" key="2">
    <source>
        <dbReference type="EMBL" id="KIW57817.1"/>
    </source>
</evidence>
<reference evidence="2 3" key="1">
    <citation type="submission" date="2015-01" db="EMBL/GenBank/DDBJ databases">
        <title>The Genome Sequence of Exophiala xenobiotica CBS118157.</title>
        <authorList>
            <consortium name="The Broad Institute Genomics Platform"/>
            <person name="Cuomo C."/>
            <person name="de Hoog S."/>
            <person name="Gorbushina A."/>
            <person name="Stielow B."/>
            <person name="Teixiera M."/>
            <person name="Abouelleil A."/>
            <person name="Chapman S.B."/>
            <person name="Priest M."/>
            <person name="Young S.K."/>
            <person name="Wortman J."/>
            <person name="Nusbaum C."/>
            <person name="Birren B."/>
        </authorList>
    </citation>
    <scope>NUCLEOTIDE SEQUENCE [LARGE SCALE GENOMIC DNA]</scope>
    <source>
        <strain evidence="2 3">CBS 118157</strain>
    </source>
</reference>
<organism evidence="2 3">
    <name type="scientific">Exophiala xenobiotica</name>
    <dbReference type="NCBI Taxonomy" id="348802"/>
    <lineage>
        <taxon>Eukaryota</taxon>
        <taxon>Fungi</taxon>
        <taxon>Dikarya</taxon>
        <taxon>Ascomycota</taxon>
        <taxon>Pezizomycotina</taxon>
        <taxon>Eurotiomycetes</taxon>
        <taxon>Chaetothyriomycetidae</taxon>
        <taxon>Chaetothyriales</taxon>
        <taxon>Herpotrichiellaceae</taxon>
        <taxon>Exophiala</taxon>
    </lineage>
</organism>